<dbReference type="AlphaFoldDB" id="A0AA39XBF4"/>
<feature type="compositionally biased region" description="Low complexity" evidence="1">
    <location>
        <begin position="103"/>
        <end position="120"/>
    </location>
</feature>
<evidence type="ECO:0000256" key="1">
    <source>
        <dbReference type="SAM" id="MobiDB-lite"/>
    </source>
</evidence>
<keyword evidence="3" id="KW-1185">Reference proteome</keyword>
<dbReference type="PANTHER" id="PTHR28527">
    <property type="entry name" value="MATING-TYPE SWITCHING PROTEIN SWI2-RELATED"/>
    <property type="match status" value="1"/>
</dbReference>
<dbReference type="GO" id="GO:0006310">
    <property type="term" value="P:DNA recombination"/>
    <property type="evidence" value="ECO:0007669"/>
    <property type="project" value="TreeGrafter"/>
</dbReference>
<evidence type="ECO:0000313" key="2">
    <source>
        <dbReference type="EMBL" id="KAK0630165.1"/>
    </source>
</evidence>
<feature type="region of interest" description="Disordered" evidence="1">
    <location>
        <begin position="1"/>
        <end position="200"/>
    </location>
</feature>
<dbReference type="PANTHER" id="PTHR28527:SF1">
    <property type="entry name" value="SWI5-DEPENDENT RECOMBINATION DNA REPAIR PROTEIN 1"/>
    <property type="match status" value="1"/>
</dbReference>
<feature type="compositionally biased region" description="Low complexity" evidence="1">
    <location>
        <begin position="83"/>
        <end position="94"/>
    </location>
</feature>
<feature type="compositionally biased region" description="Basic and acidic residues" evidence="1">
    <location>
        <begin position="324"/>
        <end position="340"/>
    </location>
</feature>
<protein>
    <recommendedName>
        <fullName evidence="4">Swi5-dependent recombination DNA repair protein 1</fullName>
    </recommendedName>
</protein>
<sequence>MTSQTPGPPVKRRRLDQANATLRKPFRSPMISRPKPADNRGGDGGDGGDGDDAGAEGGAAPTTTHRATPGPEILSISDATPMTSGGTTTTTQQSWQRRREQDASATPTRGTGTATALGMTPFRLTPGGPSSASRLPPVRRPRFARPAAVASSPNPCPTSSVAVHDKQEESKSLGKSLNVVSKEGSGGGYCTEEVEENDEEEEEDLLEQMRKTQRETSVHLRAMQQELDVIRQAGRIERQTLARGGGEVDAELKEVTERWRLACRQAAEDVFELIKGRVENMGGAKAWRETRKRQHEFFRGFDEDGGGGGSLEATGREGEDDGLQEEREGFGGGEDDRGEYGEGNDGDCEGDGEDGREAEEDGEESDFTMLMMLKSLNIDPDILGYDPVEDKWRE</sequence>
<comment type="caution">
    <text evidence="2">The sequence shown here is derived from an EMBL/GenBank/DDBJ whole genome shotgun (WGS) entry which is preliminary data.</text>
</comment>
<dbReference type="Gene3D" id="6.10.140.1020">
    <property type="match status" value="1"/>
</dbReference>
<accession>A0AA39XBF4</accession>
<name>A0AA39XBF4_9PEZI</name>
<reference evidence="2" key="1">
    <citation type="submission" date="2023-06" db="EMBL/GenBank/DDBJ databases">
        <title>Genome-scale phylogeny and comparative genomics of the fungal order Sordariales.</title>
        <authorList>
            <consortium name="Lawrence Berkeley National Laboratory"/>
            <person name="Hensen N."/>
            <person name="Bonometti L."/>
            <person name="Westerberg I."/>
            <person name="Brannstrom I.O."/>
            <person name="Guillou S."/>
            <person name="Cros-Aarteil S."/>
            <person name="Calhoun S."/>
            <person name="Haridas S."/>
            <person name="Kuo A."/>
            <person name="Mondo S."/>
            <person name="Pangilinan J."/>
            <person name="Riley R."/>
            <person name="LaButti K."/>
            <person name="Andreopoulos B."/>
            <person name="Lipzen A."/>
            <person name="Chen C."/>
            <person name="Yanf M."/>
            <person name="Daum C."/>
            <person name="Ng V."/>
            <person name="Clum A."/>
            <person name="Steindorff A."/>
            <person name="Ohm R."/>
            <person name="Martin F."/>
            <person name="Silar P."/>
            <person name="Natvig D."/>
            <person name="Lalanne C."/>
            <person name="Gautier V."/>
            <person name="Ament-velasquez S.L."/>
            <person name="Kruys A."/>
            <person name="Hutchinson M.I."/>
            <person name="Powell A.J."/>
            <person name="Barry K."/>
            <person name="Miller A.N."/>
            <person name="Grigoriev I.V."/>
            <person name="Debuchy R."/>
            <person name="Gladieux P."/>
            <person name="Thoren M.H."/>
            <person name="Johannesson H."/>
        </authorList>
    </citation>
    <scope>NUCLEOTIDE SEQUENCE</scope>
    <source>
        <strain evidence="2">SMH3391-2</strain>
    </source>
</reference>
<feature type="region of interest" description="Disordered" evidence="1">
    <location>
        <begin position="297"/>
        <end position="367"/>
    </location>
</feature>
<dbReference type="EMBL" id="JAULSR010000002">
    <property type="protein sequence ID" value="KAK0630165.1"/>
    <property type="molecule type" value="Genomic_DNA"/>
</dbReference>
<evidence type="ECO:0000313" key="3">
    <source>
        <dbReference type="Proteomes" id="UP001174934"/>
    </source>
</evidence>
<gene>
    <name evidence="2" type="ORF">B0T17DRAFT_635961</name>
</gene>
<feature type="compositionally biased region" description="Basic and acidic residues" evidence="1">
    <location>
        <begin position="163"/>
        <end position="172"/>
    </location>
</feature>
<organism evidence="2 3">
    <name type="scientific">Bombardia bombarda</name>
    <dbReference type="NCBI Taxonomy" id="252184"/>
    <lineage>
        <taxon>Eukaryota</taxon>
        <taxon>Fungi</taxon>
        <taxon>Dikarya</taxon>
        <taxon>Ascomycota</taxon>
        <taxon>Pezizomycotina</taxon>
        <taxon>Sordariomycetes</taxon>
        <taxon>Sordariomycetidae</taxon>
        <taxon>Sordariales</taxon>
        <taxon>Lasiosphaeriaceae</taxon>
        <taxon>Bombardia</taxon>
    </lineage>
</organism>
<feature type="compositionally biased region" description="Acidic residues" evidence="1">
    <location>
        <begin position="342"/>
        <end position="366"/>
    </location>
</feature>
<dbReference type="Proteomes" id="UP001174934">
    <property type="component" value="Unassembled WGS sequence"/>
</dbReference>
<proteinExistence type="predicted"/>
<feature type="compositionally biased region" description="Polar residues" evidence="1">
    <location>
        <begin position="151"/>
        <end position="161"/>
    </location>
</feature>
<evidence type="ECO:0008006" key="4">
    <source>
        <dbReference type="Google" id="ProtNLM"/>
    </source>
</evidence>